<feature type="region of interest" description="Disordered" evidence="1">
    <location>
        <begin position="490"/>
        <end position="513"/>
    </location>
</feature>
<dbReference type="Proteomes" id="UP000222542">
    <property type="component" value="Unassembled WGS sequence"/>
</dbReference>
<dbReference type="InterPro" id="IPR051205">
    <property type="entry name" value="UbiH/COQ6_monooxygenase"/>
</dbReference>
<dbReference type="OMA" id="CDEPNIF"/>
<dbReference type="PANTHER" id="PTHR43876">
    <property type="entry name" value="UBIQUINONE BIOSYNTHESIS MONOOXYGENASE COQ6, MITOCHONDRIAL"/>
    <property type="match status" value="1"/>
</dbReference>
<protein>
    <submittedName>
        <fullName evidence="4">Uncharacterized protein</fullName>
    </submittedName>
</protein>
<sequence length="618" mass="66622">MKLDQFMESLDKPGLTDDIPQYDIAIVGGGMVGMALACSLATMPLTKQLSVAIIDSNPALVNNFHIKKEDPPDPRVSTVTPATISFFKEYGFSEDNIYSSRLSAITFPARSSVTSSSGASSSASGSSARLELDNGNSMYAKLELLGQNHLLGSWQEYKQLDGSENYSNIVWSMDPKESVNRNSMSEDDFVNAVNDALDSGYGPHPQSKSFEGGNIFSWLKADGLSSTHEGFEVPPKVLKLASQRLAFPLSLMHANSYASKCLILIGDAAHTVHPLAGQGVNKGFADARSLSKVIAEGVAVGSDIGETRKDTDDQLSNLITLSGADFSDYLQYKAATRHSVVSDTPQTGISFACLTRSSPSCQWILDSGVSDHISGNQNLFSNLIHSTTLTGVTLANGSRTAVKGIGDVQLLPSIFLNSVLFAPECPFRPENGEDDRTGYESQGLYHMSKSPPPAFTSAAPTDLLHNCFGHPSLAKLQKLIPRFPKRVNNNTLVAPDDSSHAPASPAPVMPSSDAVTSPIAIRKGNTVEEMRYESERKAANITLMAILDGFQKAYSMDFMPINVLRALAFNGAQYISPLKRKIISYASGYQLFLLFSHDVTYFSHSSKMSMGACGFVQS</sequence>
<name>A0A2G2ZUE4_CAPAN</name>
<dbReference type="GO" id="GO:0016123">
    <property type="term" value="P:xanthophyll biosynthetic process"/>
    <property type="evidence" value="ECO:0000318"/>
    <property type="project" value="GO_Central"/>
</dbReference>
<evidence type="ECO:0000313" key="5">
    <source>
        <dbReference type="Proteomes" id="UP000222542"/>
    </source>
</evidence>
<organism evidence="4 5">
    <name type="scientific">Capsicum annuum</name>
    <name type="common">Capsicum pepper</name>
    <dbReference type="NCBI Taxonomy" id="4072"/>
    <lineage>
        <taxon>Eukaryota</taxon>
        <taxon>Viridiplantae</taxon>
        <taxon>Streptophyta</taxon>
        <taxon>Embryophyta</taxon>
        <taxon>Tracheophyta</taxon>
        <taxon>Spermatophyta</taxon>
        <taxon>Magnoliopsida</taxon>
        <taxon>eudicotyledons</taxon>
        <taxon>Gunneridae</taxon>
        <taxon>Pentapetalae</taxon>
        <taxon>asterids</taxon>
        <taxon>lamiids</taxon>
        <taxon>Solanales</taxon>
        <taxon>Solanaceae</taxon>
        <taxon>Solanoideae</taxon>
        <taxon>Capsiceae</taxon>
        <taxon>Capsicum</taxon>
    </lineage>
</organism>
<dbReference type="InterPro" id="IPR018168">
    <property type="entry name" value="Ubi_Hdrlase_CS"/>
</dbReference>
<dbReference type="Pfam" id="PF01494">
    <property type="entry name" value="FAD_binding_3"/>
    <property type="match status" value="1"/>
</dbReference>
<dbReference type="GO" id="GO:0016120">
    <property type="term" value="P:carotene biosynthetic process"/>
    <property type="evidence" value="ECO:0000318"/>
    <property type="project" value="GO_Central"/>
</dbReference>
<feature type="domain" description="Retrovirus-related Pol polyprotein from transposon TNT 1-94-like beta-barrel" evidence="3">
    <location>
        <begin position="363"/>
        <end position="425"/>
    </location>
</feature>
<dbReference type="GO" id="GO:0006744">
    <property type="term" value="P:ubiquinone biosynthetic process"/>
    <property type="evidence" value="ECO:0000318"/>
    <property type="project" value="GO_Central"/>
</dbReference>
<dbReference type="SUPFAM" id="SSF51905">
    <property type="entry name" value="FAD/NAD(P)-binding domain"/>
    <property type="match status" value="1"/>
</dbReference>
<evidence type="ECO:0000256" key="1">
    <source>
        <dbReference type="SAM" id="MobiDB-lite"/>
    </source>
</evidence>
<dbReference type="GO" id="GO:0071949">
    <property type="term" value="F:FAD binding"/>
    <property type="evidence" value="ECO:0007669"/>
    <property type="project" value="InterPro"/>
</dbReference>
<comment type="caution">
    <text evidence="4">The sequence shown here is derived from an EMBL/GenBank/DDBJ whole genome shotgun (WGS) entry which is preliminary data.</text>
</comment>
<evidence type="ECO:0000259" key="2">
    <source>
        <dbReference type="Pfam" id="PF01494"/>
    </source>
</evidence>
<dbReference type="Gramene" id="PHT85595">
    <property type="protein sequence ID" value="PHT85595"/>
    <property type="gene ID" value="T459_07701"/>
</dbReference>
<dbReference type="GO" id="GO:0016491">
    <property type="term" value="F:oxidoreductase activity"/>
    <property type="evidence" value="ECO:0000318"/>
    <property type="project" value="GO_Central"/>
</dbReference>
<dbReference type="GO" id="GO:0005739">
    <property type="term" value="C:mitochondrion"/>
    <property type="evidence" value="ECO:0000318"/>
    <property type="project" value="GO_Central"/>
</dbReference>
<gene>
    <name evidence="4" type="ORF">T459_07701</name>
</gene>
<dbReference type="PROSITE" id="PS01304">
    <property type="entry name" value="UBIH"/>
    <property type="match status" value="1"/>
</dbReference>
<accession>A0A2G2ZUE4</accession>
<reference evidence="4 5" key="1">
    <citation type="journal article" date="2014" name="Nat. Genet.">
        <title>Genome sequence of the hot pepper provides insights into the evolution of pungency in Capsicum species.</title>
        <authorList>
            <person name="Kim S."/>
            <person name="Park M."/>
            <person name="Yeom S.I."/>
            <person name="Kim Y.M."/>
            <person name="Lee J.M."/>
            <person name="Lee H.A."/>
            <person name="Seo E."/>
            <person name="Choi J."/>
            <person name="Cheong K."/>
            <person name="Kim K.T."/>
            <person name="Jung K."/>
            <person name="Lee G.W."/>
            <person name="Oh S.K."/>
            <person name="Bae C."/>
            <person name="Kim S.B."/>
            <person name="Lee H.Y."/>
            <person name="Kim S.Y."/>
            <person name="Kim M.S."/>
            <person name="Kang B.C."/>
            <person name="Jo Y.D."/>
            <person name="Yang H.B."/>
            <person name="Jeong H.J."/>
            <person name="Kang W.H."/>
            <person name="Kwon J.K."/>
            <person name="Shin C."/>
            <person name="Lim J.Y."/>
            <person name="Park J.H."/>
            <person name="Huh J.H."/>
            <person name="Kim J.S."/>
            <person name="Kim B.D."/>
            <person name="Cohen O."/>
            <person name="Paran I."/>
            <person name="Suh M.C."/>
            <person name="Lee S.B."/>
            <person name="Kim Y.K."/>
            <person name="Shin Y."/>
            <person name="Noh S.J."/>
            <person name="Park J."/>
            <person name="Seo Y.S."/>
            <person name="Kwon S.Y."/>
            <person name="Kim H.A."/>
            <person name="Park J.M."/>
            <person name="Kim H.J."/>
            <person name="Choi S.B."/>
            <person name="Bosland P.W."/>
            <person name="Reeves G."/>
            <person name="Jo S.H."/>
            <person name="Lee B.W."/>
            <person name="Cho H.T."/>
            <person name="Choi H.S."/>
            <person name="Lee M.S."/>
            <person name="Yu Y."/>
            <person name="Do Choi Y."/>
            <person name="Park B.S."/>
            <person name="van Deynze A."/>
            <person name="Ashrafi H."/>
            <person name="Hill T."/>
            <person name="Kim W.T."/>
            <person name="Pai H.S."/>
            <person name="Ahn H.K."/>
            <person name="Yeam I."/>
            <person name="Giovannoni J.J."/>
            <person name="Rose J.K."/>
            <person name="Sorensen I."/>
            <person name="Lee S.J."/>
            <person name="Kim R.W."/>
            <person name="Choi I.Y."/>
            <person name="Choi B.S."/>
            <person name="Lim J.S."/>
            <person name="Lee Y.H."/>
            <person name="Choi D."/>
        </authorList>
    </citation>
    <scope>NUCLEOTIDE SEQUENCE [LARGE SCALE GENOMIC DNA]</scope>
    <source>
        <strain evidence="5">cv. CM334</strain>
    </source>
</reference>
<dbReference type="Gene3D" id="3.50.50.60">
    <property type="entry name" value="FAD/NAD(P)-binding domain"/>
    <property type="match status" value="3"/>
</dbReference>
<dbReference type="STRING" id="4072.A0A2G2ZUE4"/>
<dbReference type="EMBL" id="AYRZ02000003">
    <property type="protein sequence ID" value="PHT85595.1"/>
    <property type="molecule type" value="Genomic_DNA"/>
</dbReference>
<dbReference type="InterPro" id="IPR002938">
    <property type="entry name" value="FAD-bd"/>
</dbReference>
<dbReference type="PANTHER" id="PTHR43876:SF7">
    <property type="entry name" value="UBIQUINONE BIOSYNTHESIS MONOOXYGENASE COQ6, MITOCHONDRIAL"/>
    <property type="match status" value="1"/>
</dbReference>
<keyword evidence="5" id="KW-1185">Reference proteome</keyword>
<evidence type="ECO:0000259" key="3">
    <source>
        <dbReference type="Pfam" id="PF22936"/>
    </source>
</evidence>
<dbReference type="InterPro" id="IPR054722">
    <property type="entry name" value="PolX-like_BBD"/>
</dbReference>
<proteinExistence type="predicted"/>
<evidence type="ECO:0000313" key="4">
    <source>
        <dbReference type="EMBL" id="PHT85595.1"/>
    </source>
</evidence>
<dbReference type="Pfam" id="PF22936">
    <property type="entry name" value="Pol_BBD"/>
    <property type="match status" value="1"/>
</dbReference>
<feature type="compositionally biased region" description="Low complexity" evidence="1">
    <location>
        <begin position="493"/>
        <end position="503"/>
    </location>
</feature>
<dbReference type="InterPro" id="IPR036188">
    <property type="entry name" value="FAD/NAD-bd_sf"/>
</dbReference>
<reference evidence="4 5" key="2">
    <citation type="journal article" date="2017" name="Genome Biol.">
        <title>New reference genome sequences of hot pepper reveal the massive evolution of plant disease-resistance genes by retroduplication.</title>
        <authorList>
            <person name="Kim S."/>
            <person name="Park J."/>
            <person name="Yeom S.I."/>
            <person name="Kim Y.M."/>
            <person name="Seo E."/>
            <person name="Kim K.T."/>
            <person name="Kim M.S."/>
            <person name="Lee J.M."/>
            <person name="Cheong K."/>
            <person name="Shin H.S."/>
            <person name="Kim S.B."/>
            <person name="Han K."/>
            <person name="Lee J."/>
            <person name="Park M."/>
            <person name="Lee H.A."/>
            <person name="Lee H.Y."/>
            <person name="Lee Y."/>
            <person name="Oh S."/>
            <person name="Lee J.H."/>
            <person name="Choi E."/>
            <person name="Choi E."/>
            <person name="Lee S.E."/>
            <person name="Jeon J."/>
            <person name="Kim H."/>
            <person name="Choi G."/>
            <person name="Song H."/>
            <person name="Lee J."/>
            <person name="Lee S.C."/>
            <person name="Kwon J.K."/>
            <person name="Lee H.Y."/>
            <person name="Koo N."/>
            <person name="Hong Y."/>
            <person name="Kim R.W."/>
            <person name="Kang W.H."/>
            <person name="Huh J.H."/>
            <person name="Kang B.C."/>
            <person name="Yang T.J."/>
            <person name="Lee Y.H."/>
            <person name="Bennetzen J.L."/>
            <person name="Choi D."/>
        </authorList>
    </citation>
    <scope>NUCLEOTIDE SEQUENCE [LARGE SCALE GENOMIC DNA]</scope>
    <source>
        <strain evidence="5">cv. CM334</strain>
    </source>
</reference>
<dbReference type="PRINTS" id="PR00420">
    <property type="entry name" value="RNGMNOXGNASE"/>
</dbReference>
<dbReference type="AlphaFoldDB" id="A0A2G2ZUE4"/>
<feature type="domain" description="FAD-binding" evidence="2">
    <location>
        <begin position="246"/>
        <end position="296"/>
    </location>
</feature>